<evidence type="ECO:0000313" key="2">
    <source>
        <dbReference type="EMBL" id="EEF69579.1"/>
    </source>
</evidence>
<organism evidence="2 3">
    <name type="scientific">Holdemania filiformis DSM 12042</name>
    <dbReference type="NCBI Taxonomy" id="545696"/>
    <lineage>
        <taxon>Bacteria</taxon>
        <taxon>Bacillati</taxon>
        <taxon>Bacillota</taxon>
        <taxon>Erysipelotrichia</taxon>
        <taxon>Erysipelotrichales</taxon>
        <taxon>Erysipelotrichaceae</taxon>
        <taxon>Holdemania</taxon>
    </lineage>
</organism>
<dbReference type="eggNOG" id="COG2364">
    <property type="taxonomic scope" value="Bacteria"/>
</dbReference>
<feature type="transmembrane region" description="Helical" evidence="1">
    <location>
        <begin position="156"/>
        <end position="174"/>
    </location>
</feature>
<evidence type="ECO:0000256" key="1">
    <source>
        <dbReference type="SAM" id="Phobius"/>
    </source>
</evidence>
<dbReference type="STRING" id="545696.HOLDEFILI_00205"/>
<feature type="transmembrane region" description="Helical" evidence="1">
    <location>
        <begin position="186"/>
        <end position="204"/>
    </location>
</feature>
<gene>
    <name evidence="2" type="ORF">HOLDEFILI_00205</name>
</gene>
<dbReference type="InterPro" id="IPR038750">
    <property type="entry name" value="YczE/YyaS-like"/>
</dbReference>
<dbReference type="Pfam" id="PF19700">
    <property type="entry name" value="DUF6198"/>
    <property type="match status" value="1"/>
</dbReference>
<dbReference type="Proteomes" id="UP000005950">
    <property type="component" value="Unassembled WGS sequence"/>
</dbReference>
<evidence type="ECO:0000313" key="3">
    <source>
        <dbReference type="Proteomes" id="UP000005950"/>
    </source>
</evidence>
<keyword evidence="1" id="KW-0812">Transmembrane</keyword>
<dbReference type="AlphaFoldDB" id="B9Y330"/>
<dbReference type="PANTHER" id="PTHR40078:SF1">
    <property type="entry name" value="INTEGRAL MEMBRANE PROTEIN"/>
    <property type="match status" value="1"/>
</dbReference>
<sequence length="210" mass="22449">MLRQIICLILAIPFAALGSSLILKAGIGVGAWDALSKCAAQLCGIKIGTLGMMTNSLCVIGQILLLKKAFKPLQLLQFGMAFLLGSLVNFFYYDVLSQLAVPAYSLSIVFLLIGNGINAAAVALILSLNIVTFPVGGLVLAVSQVTNSAYGKCRQGLDGICILIILILVFGFHGEMTLREGTIVSMLMFGPLVDRFMSLFQIYLKKGARI</sequence>
<comment type="caution">
    <text evidence="2">The sequence shown here is derived from an EMBL/GenBank/DDBJ whole genome shotgun (WGS) entry which is preliminary data.</text>
</comment>
<keyword evidence="1" id="KW-0472">Membrane</keyword>
<reference evidence="2 3" key="1">
    <citation type="submission" date="2008-12" db="EMBL/GenBank/DDBJ databases">
        <authorList>
            <person name="Fulton L."/>
            <person name="Clifton S."/>
            <person name="Fulton B."/>
            <person name="Xu J."/>
            <person name="Minx P."/>
            <person name="Pepin K.H."/>
            <person name="Johnson M."/>
            <person name="Bhonagiri V."/>
            <person name="Nash W.E."/>
            <person name="Mardis E.R."/>
            <person name="Wilson R.K."/>
        </authorList>
    </citation>
    <scope>NUCLEOTIDE SEQUENCE [LARGE SCALE GENOMIC DNA]</scope>
    <source>
        <strain evidence="2 3">DSM 12042</strain>
    </source>
</reference>
<protein>
    <submittedName>
        <fullName evidence="2">Uncharacterized protein</fullName>
    </submittedName>
</protein>
<dbReference type="RefSeq" id="WP_006057422.1">
    <property type="nucleotide sequence ID" value="NZ_GG657552.1"/>
</dbReference>
<dbReference type="PANTHER" id="PTHR40078">
    <property type="entry name" value="INTEGRAL MEMBRANE PROTEIN-RELATED"/>
    <property type="match status" value="1"/>
</dbReference>
<accession>B9Y330</accession>
<name>B9Y330_9FIRM</name>
<feature type="transmembrane region" description="Helical" evidence="1">
    <location>
        <begin position="73"/>
        <end position="92"/>
    </location>
</feature>
<dbReference type="HOGENOM" id="CLU_083843_2_3_9"/>
<proteinExistence type="predicted"/>
<reference evidence="2 3" key="2">
    <citation type="submission" date="2009-02" db="EMBL/GenBank/DDBJ databases">
        <title>Draft genome sequence of Holdemania filiformis DSM 12042.</title>
        <authorList>
            <person name="Sudarsanam P."/>
            <person name="Ley R."/>
            <person name="Guruge J."/>
            <person name="Turnbaugh P.J."/>
            <person name="Mahowald M."/>
            <person name="Liep D."/>
            <person name="Gordon J."/>
        </authorList>
    </citation>
    <scope>NUCLEOTIDE SEQUENCE [LARGE SCALE GENOMIC DNA]</scope>
    <source>
        <strain evidence="2 3">DSM 12042</strain>
    </source>
</reference>
<feature type="transmembrane region" description="Helical" evidence="1">
    <location>
        <begin position="48"/>
        <end position="66"/>
    </location>
</feature>
<feature type="transmembrane region" description="Helical" evidence="1">
    <location>
        <begin position="104"/>
        <end position="135"/>
    </location>
</feature>
<keyword evidence="1" id="KW-1133">Transmembrane helix</keyword>
<dbReference type="EMBL" id="ACCF01000010">
    <property type="protein sequence ID" value="EEF69579.1"/>
    <property type="molecule type" value="Genomic_DNA"/>
</dbReference>